<dbReference type="SUPFAM" id="SSF48371">
    <property type="entry name" value="ARM repeat"/>
    <property type="match status" value="1"/>
</dbReference>
<evidence type="ECO:0000313" key="13">
    <source>
        <dbReference type="Proteomes" id="UP000046395"/>
    </source>
</evidence>
<feature type="compositionally biased region" description="Polar residues" evidence="11">
    <location>
        <begin position="1668"/>
        <end position="1682"/>
    </location>
</feature>
<keyword evidence="3" id="KW-0723">Serine/threonine-protein kinase</keyword>
<dbReference type="Gene3D" id="2.130.10.10">
    <property type="entry name" value="YVTN repeat-like/Quinoprotein amine dehydrogenase"/>
    <property type="match status" value="3"/>
</dbReference>
<dbReference type="InterPro" id="IPR015943">
    <property type="entry name" value="WD40/YVTN_repeat-like_dom_sf"/>
</dbReference>
<evidence type="ECO:0000256" key="5">
    <source>
        <dbReference type="ARBA" id="ARBA00022679"/>
    </source>
</evidence>
<dbReference type="InterPro" id="IPR001680">
    <property type="entry name" value="WD40_rpt"/>
</dbReference>
<dbReference type="InterPro" id="IPR016024">
    <property type="entry name" value="ARM-type_fold"/>
</dbReference>
<dbReference type="InterPro" id="IPR045162">
    <property type="entry name" value="Vps15-like"/>
</dbReference>
<dbReference type="Gene3D" id="1.10.510.10">
    <property type="entry name" value="Transferase(Phosphotransferase) domain 1"/>
    <property type="match status" value="1"/>
</dbReference>
<dbReference type="GO" id="GO:0071561">
    <property type="term" value="C:nucleus-vacuole junction"/>
    <property type="evidence" value="ECO:0007669"/>
    <property type="project" value="TreeGrafter"/>
</dbReference>
<dbReference type="Pfam" id="PF22956">
    <property type="entry name" value="VPS15-like_hel"/>
    <property type="match status" value="1"/>
</dbReference>
<dbReference type="Pfam" id="PF03184">
    <property type="entry name" value="DDE_1"/>
    <property type="match status" value="1"/>
</dbReference>
<dbReference type="PANTHER" id="PTHR17583:SF0">
    <property type="entry name" value="PHOSPHOINOSITIDE 3-KINASE REGULATORY SUBUNIT 4"/>
    <property type="match status" value="1"/>
</dbReference>
<evidence type="ECO:0000259" key="12">
    <source>
        <dbReference type="PROSITE" id="PS50011"/>
    </source>
</evidence>
<evidence type="ECO:0000256" key="6">
    <source>
        <dbReference type="ARBA" id="ARBA00022737"/>
    </source>
</evidence>
<dbReference type="GO" id="GO:0004674">
    <property type="term" value="F:protein serine/threonine kinase activity"/>
    <property type="evidence" value="ECO:0007669"/>
    <property type="project" value="UniProtKB-KW"/>
</dbReference>
<dbReference type="STRING" id="70415.A0A5S6QVR2"/>
<evidence type="ECO:0000256" key="10">
    <source>
        <dbReference type="PROSITE-ProRule" id="PRU00221"/>
    </source>
</evidence>
<feature type="region of interest" description="Disordered" evidence="11">
    <location>
        <begin position="1663"/>
        <end position="1683"/>
    </location>
</feature>
<evidence type="ECO:0000256" key="4">
    <source>
        <dbReference type="ARBA" id="ARBA00022574"/>
    </source>
</evidence>
<evidence type="ECO:0000256" key="7">
    <source>
        <dbReference type="ARBA" id="ARBA00022741"/>
    </source>
</evidence>
<name>A0A5S6QVR2_TRIMR</name>
<dbReference type="GO" id="GO:0034272">
    <property type="term" value="C:phosphatidylinositol 3-kinase complex, class III, type II"/>
    <property type="evidence" value="ECO:0007669"/>
    <property type="project" value="TreeGrafter"/>
</dbReference>
<dbReference type="SUPFAM" id="SSF56112">
    <property type="entry name" value="Protein kinase-like (PK-like)"/>
    <property type="match status" value="1"/>
</dbReference>
<keyword evidence="5" id="KW-0808">Transferase</keyword>
<evidence type="ECO:0000256" key="2">
    <source>
        <dbReference type="ARBA" id="ARBA00012513"/>
    </source>
</evidence>
<feature type="repeat" description="WD" evidence="10">
    <location>
        <begin position="1422"/>
        <end position="1457"/>
    </location>
</feature>
<dbReference type="Proteomes" id="UP000046395">
    <property type="component" value="Unassembled WGS sequence"/>
</dbReference>
<dbReference type="PROSITE" id="PS00108">
    <property type="entry name" value="PROTEIN_KINASE_ST"/>
    <property type="match status" value="1"/>
</dbReference>
<sequence length="1871" mass="211491">MGAYLSAAVPPITFPVERYVSDLADMEFQCNLGSTRFMKVAKVLHREGHCVVKVFVVNDPSLPLSVYKIAIERIYEKLKDAPNCLPFSKVVNRYSFHNVRLCGEAGSVDVDAAQTFPIEVQNLVKEKGYCLDQIFNFDETNLYLKRMPKRTYISRERRHAAGICAAKDRVTVMVGANASGDLKLKPLMIHRHANPRALRGIVKSSLGVYYRYSKRGWMTAQVCLDIFSNAYVNDIKKYSNEKNLAFKVLVIMDSAPSHPPMIAELDPNVHFVFLPARTTSLLQPLDQGVIGAFKAYYLRRTFKMLIDATDGENCETVMEFWKNYNLRMAINNIVEAWNDVSKRCLHRVWRKLIPDLICDFKDFEPSAQVCEITESCVQLANRLGFEGVEYQDIEDILSCQPDELTTEELQELSVAGEAEGREEDDENQEVPPPPPRQMTTAELSDTLETIEQRLQWLEDNDCNAERSGKTTRGIRACLEPYKQLLYERSTRAKQKKLEFYFTAMKKHCDDEEALPSTSNRTSQRSKASFLIRQYISYSLYDRLSTRPFLTDVEKRWIVYQLLKALEQCHDNDICHGDIKSENVLISSSAWTLLSDFANFKPSSIPYDNPADFTYFFDSSRRRSCYIAPERFAVSSDMTELDLMPEGAGGRQSKFALKHEMDIFSLGCVFLELFCDSAAPFDLSQLLAYRQGMYHPTKALDRLTCPHLRGMIERMISLNPLERPSATECLELYRGTVFPSIFYDFLWQYLKSYVDLPLMSDDEKIEKLFDDMEHICEMLKLDNGSVHPSILTILSLATSLTRSIRTCDAKCRLLEMLSRFASLVDADVVLDRILPFMLYFVGDDVARIRALSIHTITKVMENVKTVQASDARVFVDYIFPTLLPRIGDDSGVVKLALASCIGCLAVTAKSFLEQADVTLENDPHVMACQELNPEVDHQKELNILDDLVQDVTVTLLCDPNLCVRKVLVQDSLELLCRFFGNRKSSDVLLSHIVTFLNEKNDWRLRYLFFQCCPKLATSIGKQSWCVLFPLYQQGLRDCEENVIFATFQSLFELSKLGLIERTIAFDLLNDIVPFLRHPNLMLRIGAVSFVCSMAKELRLCEQHCKLMPKIEPYVKQPFFSVDREECLLWALKDPVPKPIWDVVVGSPYLPELLSCFRERHLIRSLGNVRDRGSGNELLTLAPEEPKLATLYAKLRRQGFTDEHEDVFVSFATNLLRVRAVKENTRIMSASEENDERSYLDFGGKNVKAHTVDLSVAMGRQHAFGEGLSRTDGEALNVEWLQMFGSESSQNNDGAYLMSSKSDKEEEVVEATVERTKRASVETPSLSASNLSTASSSGAAKSAELLPRQFEHYFEPNAVLVVDTTCASEARPLYSPCKAELDAFVEWQRDLWAQNACRLLNVDGDDKKWPTASWKPGGTLMADLHEHSGAVNRLAVHSDGRLFASVGSDGCVKLWDIKSMIGRSMSNRSTCSFKEFDSKATCVDIADNFIVCSSCDGLVKFLKMDSAGTQNLVKFPCNSYALRDDYLIDFRSSFKGSHLFVVGLSHHGNLCSFDSRMPSPAWSHPNPHEKGLVTCLCVDHNVNKWALVGTETGYFVLWDLRFQLNVREFKHPANIPILRLCPVLGSSSRVLASFVKQGEVSEWDLESGIRHCAIWPSDLPPLSYHDRQSSENASRPTAVTSLNQFGGDKSSPGVVLTGDDSGCIRYWSLSNLSDSFVVSSFSPLPSDLTYKYKIVDGTHVVYCTSLHSEDPQVLSKEQNEISVCTAHHEMITDMKLCYFDDWLLISSSRDGVIKLWNGRLFRPVDIAKPMGIVAVALRLQSMISLLAKKQLAFLFGDSAASINCSSVLHERGWKLKNVVDVLRCPMTVDSRSD</sequence>
<dbReference type="Gene3D" id="3.30.420.10">
    <property type="entry name" value="Ribonuclease H-like superfamily/Ribonuclease H"/>
    <property type="match status" value="1"/>
</dbReference>
<evidence type="ECO:0000256" key="3">
    <source>
        <dbReference type="ARBA" id="ARBA00022527"/>
    </source>
</evidence>
<organism evidence="13 14">
    <name type="scientific">Trichuris muris</name>
    <name type="common">Mouse whipworm</name>
    <dbReference type="NCBI Taxonomy" id="70415"/>
    <lineage>
        <taxon>Eukaryota</taxon>
        <taxon>Metazoa</taxon>
        <taxon>Ecdysozoa</taxon>
        <taxon>Nematoda</taxon>
        <taxon>Enoplea</taxon>
        <taxon>Dorylaimia</taxon>
        <taxon>Trichinellida</taxon>
        <taxon>Trichuridae</taxon>
        <taxon>Trichuris</taxon>
    </lineage>
</organism>
<feature type="region of interest" description="Disordered" evidence="11">
    <location>
        <begin position="414"/>
        <end position="439"/>
    </location>
</feature>
<dbReference type="GO" id="GO:0034271">
    <property type="term" value="C:phosphatidylinositol 3-kinase complex, class III, type I"/>
    <property type="evidence" value="ECO:0007669"/>
    <property type="project" value="TreeGrafter"/>
</dbReference>
<dbReference type="SMART" id="SM00320">
    <property type="entry name" value="WD40"/>
    <property type="match status" value="5"/>
</dbReference>
<dbReference type="GO" id="GO:0003676">
    <property type="term" value="F:nucleic acid binding"/>
    <property type="evidence" value="ECO:0007669"/>
    <property type="project" value="InterPro"/>
</dbReference>
<dbReference type="GO" id="GO:0005776">
    <property type="term" value="C:autophagosome"/>
    <property type="evidence" value="ECO:0007669"/>
    <property type="project" value="UniProtKB-SubCell"/>
</dbReference>
<dbReference type="InterPro" id="IPR011989">
    <property type="entry name" value="ARM-like"/>
</dbReference>
<evidence type="ECO:0000256" key="1">
    <source>
        <dbReference type="ARBA" id="ARBA00004419"/>
    </source>
</evidence>
<dbReference type="Gene3D" id="1.25.10.10">
    <property type="entry name" value="Leucine-rich Repeat Variant"/>
    <property type="match status" value="2"/>
</dbReference>
<evidence type="ECO:0000256" key="8">
    <source>
        <dbReference type="ARBA" id="ARBA00022777"/>
    </source>
</evidence>
<feature type="region of interest" description="Disordered" evidence="11">
    <location>
        <begin position="1312"/>
        <end position="1332"/>
    </location>
</feature>
<dbReference type="PROSITE" id="PS50011">
    <property type="entry name" value="PROTEIN_KINASE_DOM"/>
    <property type="match status" value="1"/>
</dbReference>
<dbReference type="InterPro" id="IPR036322">
    <property type="entry name" value="WD40_repeat_dom_sf"/>
</dbReference>
<keyword evidence="6" id="KW-0677">Repeat</keyword>
<protein>
    <recommendedName>
        <fullName evidence="2">non-specific serine/threonine protein kinase</fullName>
        <ecNumber evidence="2">2.7.11.1</ecNumber>
    </recommendedName>
</protein>
<keyword evidence="8" id="KW-0418">Kinase</keyword>
<proteinExistence type="predicted"/>
<feature type="compositionally biased region" description="Low complexity" evidence="11">
    <location>
        <begin position="1323"/>
        <end position="1332"/>
    </location>
</feature>
<keyword evidence="13" id="KW-1185">Reference proteome</keyword>
<comment type="subcellular location">
    <subcellularLocation>
        <location evidence="1">Cytoplasmic vesicle</location>
        <location evidence="1">Autophagosome</location>
    </subcellularLocation>
</comment>
<dbReference type="GO" id="GO:0005524">
    <property type="term" value="F:ATP binding"/>
    <property type="evidence" value="ECO:0007669"/>
    <property type="project" value="UniProtKB-KW"/>
</dbReference>
<dbReference type="InterPro" id="IPR008271">
    <property type="entry name" value="Ser/Thr_kinase_AS"/>
</dbReference>
<evidence type="ECO:0000256" key="9">
    <source>
        <dbReference type="ARBA" id="ARBA00022840"/>
    </source>
</evidence>
<dbReference type="InterPro" id="IPR004875">
    <property type="entry name" value="DDE_SF_endonuclease_dom"/>
</dbReference>
<dbReference type="WBParaSite" id="TMUE_3000011224.1">
    <property type="protein sequence ID" value="TMUE_3000011224.1"/>
    <property type="gene ID" value="WBGene00302785"/>
</dbReference>
<accession>A0A5S6QVR2</accession>
<dbReference type="InterPro" id="IPR055231">
    <property type="entry name" value="2AA_helical"/>
</dbReference>
<dbReference type="PROSITE" id="PS50294">
    <property type="entry name" value="WD_REPEATS_REGION"/>
    <property type="match status" value="1"/>
</dbReference>
<dbReference type="Pfam" id="PF00400">
    <property type="entry name" value="WD40"/>
    <property type="match status" value="2"/>
</dbReference>
<dbReference type="Pfam" id="PF00069">
    <property type="entry name" value="Pkinase"/>
    <property type="match status" value="1"/>
</dbReference>
<dbReference type="PANTHER" id="PTHR17583">
    <property type="entry name" value="PHOSPHOINOSITIDE 3-KINASE REGULATORY SUBUNIT 4"/>
    <property type="match status" value="1"/>
</dbReference>
<dbReference type="EC" id="2.7.11.1" evidence="2"/>
<dbReference type="GO" id="GO:0006623">
    <property type="term" value="P:protein targeting to vacuole"/>
    <property type="evidence" value="ECO:0007669"/>
    <property type="project" value="TreeGrafter"/>
</dbReference>
<dbReference type="PROSITE" id="PS50082">
    <property type="entry name" value="WD_REPEATS_2"/>
    <property type="match status" value="1"/>
</dbReference>
<keyword evidence="4 10" id="KW-0853">WD repeat</keyword>
<dbReference type="InterPro" id="IPR011009">
    <property type="entry name" value="Kinase-like_dom_sf"/>
</dbReference>
<evidence type="ECO:0000313" key="14">
    <source>
        <dbReference type="WBParaSite" id="TMUE_3000011224.1"/>
    </source>
</evidence>
<dbReference type="GO" id="GO:0005770">
    <property type="term" value="C:late endosome"/>
    <property type="evidence" value="ECO:0007669"/>
    <property type="project" value="TreeGrafter"/>
</dbReference>
<keyword evidence="7" id="KW-0547">Nucleotide-binding</keyword>
<keyword evidence="9" id="KW-0067">ATP-binding</keyword>
<reference evidence="14" key="1">
    <citation type="submission" date="2019-12" db="UniProtKB">
        <authorList>
            <consortium name="WormBaseParasite"/>
        </authorList>
    </citation>
    <scope>IDENTIFICATION</scope>
</reference>
<dbReference type="SUPFAM" id="SSF50978">
    <property type="entry name" value="WD40 repeat-like"/>
    <property type="match status" value="1"/>
</dbReference>
<feature type="domain" description="Protein kinase" evidence="12">
    <location>
        <begin position="456"/>
        <end position="745"/>
    </location>
</feature>
<dbReference type="InterPro" id="IPR036397">
    <property type="entry name" value="RNaseH_sf"/>
</dbReference>
<dbReference type="InterPro" id="IPR000719">
    <property type="entry name" value="Prot_kinase_dom"/>
</dbReference>
<dbReference type="SMART" id="SM00220">
    <property type="entry name" value="S_TKc"/>
    <property type="match status" value="1"/>
</dbReference>
<evidence type="ECO:0000256" key="11">
    <source>
        <dbReference type="SAM" id="MobiDB-lite"/>
    </source>
</evidence>
<dbReference type="GO" id="GO:0016236">
    <property type="term" value="P:macroautophagy"/>
    <property type="evidence" value="ECO:0007669"/>
    <property type="project" value="InterPro"/>
</dbReference>
<dbReference type="GO" id="GO:0045324">
    <property type="term" value="P:late endosome to vacuole transport"/>
    <property type="evidence" value="ECO:0007669"/>
    <property type="project" value="InterPro"/>
</dbReference>